<feature type="transmembrane region" description="Helical" evidence="12">
    <location>
        <begin position="428"/>
        <end position="450"/>
    </location>
</feature>
<keyword evidence="8 14" id="KW-0808">Transferase</keyword>
<feature type="transmembrane region" description="Helical" evidence="12">
    <location>
        <begin position="25"/>
        <end position="47"/>
    </location>
</feature>
<feature type="transmembrane region" description="Helical" evidence="12">
    <location>
        <begin position="53"/>
        <end position="78"/>
    </location>
</feature>
<evidence type="ECO:0000256" key="9">
    <source>
        <dbReference type="ARBA" id="ARBA00022692"/>
    </source>
</evidence>
<dbReference type="Pfam" id="PF13632">
    <property type="entry name" value="Glyco_trans_2_3"/>
    <property type="match status" value="1"/>
</dbReference>
<evidence type="ECO:0000256" key="1">
    <source>
        <dbReference type="ARBA" id="ARBA00004429"/>
    </source>
</evidence>
<evidence type="ECO:0000256" key="11">
    <source>
        <dbReference type="ARBA" id="ARBA00023136"/>
    </source>
</evidence>
<dbReference type="PANTHER" id="PTHR43867:SF5">
    <property type="entry name" value="GLUCANS BIOSYNTHESIS GLUCOSYLTRANSFERASE H"/>
    <property type="match status" value="1"/>
</dbReference>
<dbReference type="RefSeq" id="WP_379914601.1">
    <property type="nucleotide sequence ID" value="NZ_JBHUDD010000050.1"/>
</dbReference>
<dbReference type="EMBL" id="JBHUDD010000050">
    <property type="protein sequence ID" value="MFD1509401.1"/>
    <property type="molecule type" value="Genomic_DNA"/>
</dbReference>
<evidence type="ECO:0000313" key="14">
    <source>
        <dbReference type="EMBL" id="MFD1509401.1"/>
    </source>
</evidence>
<organism evidence="14 15">
    <name type="scientific">Lacimonas salitolerans</name>
    <dbReference type="NCBI Taxonomy" id="1323750"/>
    <lineage>
        <taxon>Bacteria</taxon>
        <taxon>Pseudomonadati</taxon>
        <taxon>Pseudomonadota</taxon>
        <taxon>Alphaproteobacteria</taxon>
        <taxon>Rhodobacterales</taxon>
        <taxon>Paracoccaceae</taxon>
        <taxon>Lacimonas</taxon>
    </lineage>
</organism>
<feature type="transmembrane region" description="Helical" evidence="12">
    <location>
        <begin position="370"/>
        <end position="391"/>
    </location>
</feature>
<dbReference type="PANTHER" id="PTHR43867">
    <property type="entry name" value="CELLULOSE SYNTHASE CATALYTIC SUBUNIT A [UDP-FORMING]"/>
    <property type="match status" value="1"/>
</dbReference>
<name>A0ABW4EFZ7_9RHOB</name>
<proteinExistence type="inferred from homology"/>
<evidence type="ECO:0000256" key="4">
    <source>
        <dbReference type="ARBA" id="ARBA00020585"/>
    </source>
</evidence>
<dbReference type="SUPFAM" id="SSF53448">
    <property type="entry name" value="Nucleotide-diphospho-sugar transferases"/>
    <property type="match status" value="1"/>
</dbReference>
<evidence type="ECO:0000256" key="6">
    <source>
        <dbReference type="ARBA" id="ARBA00022519"/>
    </source>
</evidence>
<sequence>MSLAENFRAAGVAVARQVDAPGPRAVFVGLTLVLTALITAAFAGSVVHWTLAALMAVPLVVVNAAWVSGGAATALVGLGQGAQPLGSVTPPRGWVPSGRTAILVTLCKEDPEPVAHYLRDLHKALTSLGLDDRTVIFALSDTWGDTAVAREEGALRDLVDAGRVQYRRRDANTGRKPGNIADWLDRHGDSFDYMMTLDADSRMSANRIRRMIRQIETRPRTGLIQAGMGLVPGQSRFGRHQRTAVRLMSSNFGRGMAAWAGRSGNYWGHNAIMRIAAFREAAVLPRLAGRPPFGGPLLSHDFIEAAWIRRAGWAVELDPDLAGSAEDAPQTLEAFHKRDRRWCQGNLQHLFVLATPGLHPISRFHLISGVVSYLAAPIWLLLVILIAVGSIPVTGALPFVLIAAVLLVPKVCALAERLPRNRTLRRRLVTLRAWIGELAVSTVVAPLMMVRQTGSVLSLLAGRDCGWKSANPPRWTPPRGVPEALAGVAILMLSSVYGGGATLWLAPLIAPLLVAPVLVRALDAQPA</sequence>
<keyword evidence="5" id="KW-1003">Cell membrane</keyword>
<dbReference type="InterPro" id="IPR001173">
    <property type="entry name" value="Glyco_trans_2-like"/>
</dbReference>
<feature type="transmembrane region" description="Helical" evidence="12">
    <location>
        <begin position="501"/>
        <end position="522"/>
    </location>
</feature>
<keyword evidence="7 14" id="KW-0328">Glycosyltransferase</keyword>
<evidence type="ECO:0000256" key="10">
    <source>
        <dbReference type="ARBA" id="ARBA00022989"/>
    </source>
</evidence>
<feature type="domain" description="Glycosyltransferase 2-like" evidence="13">
    <location>
        <begin position="195"/>
        <end position="389"/>
    </location>
</feature>
<evidence type="ECO:0000313" key="15">
    <source>
        <dbReference type="Proteomes" id="UP001597186"/>
    </source>
</evidence>
<accession>A0ABW4EFZ7</accession>
<evidence type="ECO:0000259" key="13">
    <source>
        <dbReference type="Pfam" id="PF13632"/>
    </source>
</evidence>
<protein>
    <recommendedName>
        <fullName evidence="4">Glucans biosynthesis glucosyltransferase H</fullName>
    </recommendedName>
</protein>
<reference evidence="15" key="1">
    <citation type="journal article" date="2019" name="Int. J. Syst. Evol. Microbiol.">
        <title>The Global Catalogue of Microorganisms (GCM) 10K type strain sequencing project: providing services to taxonomists for standard genome sequencing and annotation.</title>
        <authorList>
            <consortium name="The Broad Institute Genomics Platform"/>
            <consortium name="The Broad Institute Genome Sequencing Center for Infectious Disease"/>
            <person name="Wu L."/>
            <person name="Ma J."/>
        </authorList>
    </citation>
    <scope>NUCLEOTIDE SEQUENCE [LARGE SCALE GENOMIC DNA]</scope>
    <source>
        <strain evidence="15">CGMCC 1.12477</strain>
    </source>
</reference>
<keyword evidence="6" id="KW-0997">Cell inner membrane</keyword>
<keyword evidence="15" id="KW-1185">Reference proteome</keyword>
<evidence type="ECO:0000256" key="7">
    <source>
        <dbReference type="ARBA" id="ARBA00022676"/>
    </source>
</evidence>
<evidence type="ECO:0000256" key="12">
    <source>
        <dbReference type="SAM" id="Phobius"/>
    </source>
</evidence>
<feature type="transmembrane region" description="Helical" evidence="12">
    <location>
        <begin position="397"/>
        <end position="416"/>
    </location>
</feature>
<dbReference type="Proteomes" id="UP001597186">
    <property type="component" value="Unassembled WGS sequence"/>
</dbReference>
<dbReference type="InterPro" id="IPR029044">
    <property type="entry name" value="Nucleotide-diphossugar_trans"/>
</dbReference>
<evidence type="ECO:0000256" key="5">
    <source>
        <dbReference type="ARBA" id="ARBA00022475"/>
    </source>
</evidence>
<dbReference type="Gene3D" id="3.90.550.10">
    <property type="entry name" value="Spore Coat Polysaccharide Biosynthesis Protein SpsA, Chain A"/>
    <property type="match status" value="1"/>
</dbReference>
<dbReference type="InterPro" id="IPR050321">
    <property type="entry name" value="Glycosyltr_2/OpgH_subfam"/>
</dbReference>
<keyword evidence="11 12" id="KW-0472">Membrane</keyword>
<gene>
    <name evidence="14" type="primary">mdoH</name>
    <name evidence="14" type="ORF">ACFTOW_08310</name>
</gene>
<keyword evidence="10 12" id="KW-1133">Transmembrane helix</keyword>
<keyword evidence="9 12" id="KW-0812">Transmembrane</keyword>
<dbReference type="GO" id="GO:0016757">
    <property type="term" value="F:glycosyltransferase activity"/>
    <property type="evidence" value="ECO:0007669"/>
    <property type="project" value="UniProtKB-KW"/>
</dbReference>
<evidence type="ECO:0000256" key="2">
    <source>
        <dbReference type="ARBA" id="ARBA00005001"/>
    </source>
</evidence>
<comment type="similarity">
    <text evidence="3">Belongs to the glycosyltransferase 2 family. OpgH subfamily.</text>
</comment>
<comment type="pathway">
    <text evidence="2">Glycan metabolism; osmoregulated periplasmic glucan (OPG) biosynthesis.</text>
</comment>
<dbReference type="NCBIfam" id="NF003962">
    <property type="entry name" value="PRK05454.2-5"/>
    <property type="match status" value="1"/>
</dbReference>
<evidence type="ECO:0000256" key="3">
    <source>
        <dbReference type="ARBA" id="ARBA00009337"/>
    </source>
</evidence>
<evidence type="ECO:0000256" key="8">
    <source>
        <dbReference type="ARBA" id="ARBA00022679"/>
    </source>
</evidence>
<comment type="caution">
    <text evidence="14">The sequence shown here is derived from an EMBL/GenBank/DDBJ whole genome shotgun (WGS) entry which is preliminary data.</text>
</comment>
<comment type="subcellular location">
    <subcellularLocation>
        <location evidence="1">Cell inner membrane</location>
        <topology evidence="1">Multi-pass membrane protein</topology>
    </subcellularLocation>
</comment>